<dbReference type="Gene3D" id="2.30.29.120">
    <property type="match status" value="1"/>
</dbReference>
<dbReference type="Proteomes" id="UP000008698">
    <property type="component" value="Unassembled WGS sequence"/>
</dbReference>
<feature type="compositionally biased region" description="Basic and acidic residues" evidence="4">
    <location>
        <begin position="359"/>
        <end position="370"/>
    </location>
</feature>
<dbReference type="AlphaFoldDB" id="C9SCC5"/>
<dbReference type="eggNOG" id="ENOG502R9PE">
    <property type="taxonomic scope" value="Eukaryota"/>
</dbReference>
<dbReference type="InterPro" id="IPR050454">
    <property type="entry name" value="RTT106/SSRP1_HistChap/FACT"/>
</dbReference>
<sequence length="433" mass="46884">MAPGLDIQRLGVVFQSRPDILEGIQREANSASRVTLFNDIASFVYEQTNGPEPAAKRRRVDVDASNGFKASNGNGTINVAGSVPASAAEAAVDEPVQLEIKEISVSVPQRKKFELCFTENHLYARVPGTTAPAAGIAYAWGDIEYAFYLPIPEKTQVQHNYIIFPRGSCLPSKTETTIPTAEPLVFTVPATAPKQGTILGPKASSAAAVSDTYRSLFDWALTTHLRAASNPINIVSADPAKFHSMVRQPHRPNEKAVHVKAFRGSKDGYLFFLPTGILWGFKKPLLFIPLERISSLSYTSVLQRTFNIVVEAFTGEGDATEELEFAMLDQEDYQGIDESYAGKKAAGAGDVAPDASADTDGRTELEKAQAEAELQLQDEEDEDEEDYDPGSEGESEGSGVSSDEDDEDDDQEMEDGEDDEGDDAGDESTNVKG</sequence>
<feature type="compositionally biased region" description="Low complexity" evidence="4">
    <location>
        <begin position="344"/>
        <end position="358"/>
    </location>
</feature>
<keyword evidence="7" id="KW-1185">Reference proteome</keyword>
<feature type="domain" description="Histone chaperone RTT106/FACT complex subunit SPT16-like middle" evidence="5">
    <location>
        <begin position="256"/>
        <end position="347"/>
    </location>
</feature>
<dbReference type="OMA" id="AMPEAHR"/>
<dbReference type="SMART" id="SM01287">
    <property type="entry name" value="Rtt106"/>
    <property type="match status" value="1"/>
</dbReference>
<evidence type="ECO:0000256" key="2">
    <source>
        <dbReference type="ARBA" id="ARBA00037550"/>
    </source>
</evidence>
<comment type="function">
    <text evidence="2">Histones H3 and H4 chaperone involved in the nucleosome formation and heterochromatin silencing. Required for the deposition of H3K56ac-carrying H3-H4 complex onto newly-replicated DNA. Plays a role in the transcriptional regulation of the cell-cycle dependent histone genes by creating a repressive structure at the core histone gene promoter.</text>
</comment>
<dbReference type="RefSeq" id="XP_003006710.1">
    <property type="nucleotide sequence ID" value="XM_003006664.1"/>
</dbReference>
<evidence type="ECO:0000313" key="7">
    <source>
        <dbReference type="Proteomes" id="UP000008698"/>
    </source>
</evidence>
<dbReference type="OrthoDB" id="75754at2759"/>
<dbReference type="GO" id="GO:0031491">
    <property type="term" value="F:nucleosome binding"/>
    <property type="evidence" value="ECO:0007669"/>
    <property type="project" value="TreeGrafter"/>
</dbReference>
<protein>
    <submittedName>
        <fullName evidence="6">Histone chaperone Rttp106-like protein</fullName>
    </submittedName>
</protein>
<feature type="region of interest" description="Disordered" evidence="4">
    <location>
        <begin position="344"/>
        <end position="433"/>
    </location>
</feature>
<dbReference type="SUPFAM" id="SSF50729">
    <property type="entry name" value="PH domain-like"/>
    <property type="match status" value="1"/>
</dbReference>
<evidence type="ECO:0000256" key="1">
    <source>
        <dbReference type="ARBA" id="ARBA00006159"/>
    </source>
</evidence>
<comment type="similarity">
    <text evidence="1">Belongs to the RTT106 family.</text>
</comment>
<dbReference type="GO" id="GO:0042393">
    <property type="term" value="F:histone binding"/>
    <property type="evidence" value="ECO:0007669"/>
    <property type="project" value="TreeGrafter"/>
</dbReference>
<dbReference type="PANTHER" id="PTHR45849:SF3">
    <property type="entry name" value="HISTONE CHAPERONE RTT106"/>
    <property type="match status" value="1"/>
</dbReference>
<proteinExistence type="inferred from homology"/>
<dbReference type="Gene3D" id="2.30.29.30">
    <property type="entry name" value="Pleckstrin-homology domain (PH domain)/Phosphotyrosine-binding domain (PTB)"/>
    <property type="match status" value="1"/>
</dbReference>
<evidence type="ECO:0000256" key="3">
    <source>
        <dbReference type="ARBA" id="ARBA00038654"/>
    </source>
</evidence>
<evidence type="ECO:0000256" key="4">
    <source>
        <dbReference type="SAM" id="MobiDB-lite"/>
    </source>
</evidence>
<name>C9SCC5_VERA1</name>
<evidence type="ECO:0000259" key="5">
    <source>
        <dbReference type="SMART" id="SM01287"/>
    </source>
</evidence>
<evidence type="ECO:0000313" key="6">
    <source>
        <dbReference type="EMBL" id="EEY16740.1"/>
    </source>
</evidence>
<dbReference type="PANTHER" id="PTHR45849">
    <property type="entry name" value="FACT COMPLEX SUBUNIT SSRP1"/>
    <property type="match status" value="1"/>
</dbReference>
<dbReference type="EMBL" id="DS985216">
    <property type="protein sequence ID" value="EEY16740.1"/>
    <property type="molecule type" value="Genomic_DNA"/>
</dbReference>
<dbReference type="InterPro" id="IPR011993">
    <property type="entry name" value="PH-like_dom_sf"/>
</dbReference>
<dbReference type="Pfam" id="PF08512">
    <property type="entry name" value="Rttp106-like_middle"/>
    <property type="match status" value="1"/>
</dbReference>
<reference evidence="7" key="1">
    <citation type="journal article" date="2011" name="PLoS Pathog.">
        <title>Comparative genomics yields insights into niche adaptation of plant vascular wilt pathogens.</title>
        <authorList>
            <person name="Klosterman S.J."/>
            <person name="Subbarao K.V."/>
            <person name="Kang S."/>
            <person name="Veronese P."/>
            <person name="Gold S.E."/>
            <person name="Thomma B.P.H.J."/>
            <person name="Chen Z."/>
            <person name="Henrissat B."/>
            <person name="Lee Y.-H."/>
            <person name="Park J."/>
            <person name="Garcia-Pedrajas M.D."/>
            <person name="Barbara D.J."/>
            <person name="Anchieta A."/>
            <person name="de Jonge R."/>
            <person name="Santhanam P."/>
            <person name="Maruthachalam K."/>
            <person name="Atallah Z."/>
            <person name="Amyotte S.G."/>
            <person name="Paz Z."/>
            <person name="Inderbitzin P."/>
            <person name="Hayes R.J."/>
            <person name="Heiman D.I."/>
            <person name="Young S."/>
            <person name="Zeng Q."/>
            <person name="Engels R."/>
            <person name="Galagan J."/>
            <person name="Cuomo C.A."/>
            <person name="Dobinson K.F."/>
            <person name="Ma L.-J."/>
        </authorList>
    </citation>
    <scope>NUCLEOTIDE SEQUENCE [LARGE SCALE GENOMIC DNA]</scope>
    <source>
        <strain evidence="7">VaMs.102 / ATCC MYA-4576 / FGSC 10136</strain>
    </source>
</reference>
<dbReference type="GeneID" id="9532852"/>
<accession>C9SCC5</accession>
<feature type="compositionally biased region" description="Acidic residues" evidence="4">
    <location>
        <begin position="402"/>
        <end position="426"/>
    </location>
</feature>
<dbReference type="KEGG" id="val:VDBG_02849"/>
<comment type="subunit">
    <text evidence="3">Interacts with histones H3 and H4.</text>
</comment>
<feature type="compositionally biased region" description="Acidic residues" evidence="4">
    <location>
        <begin position="376"/>
        <end position="395"/>
    </location>
</feature>
<dbReference type="STRING" id="526221.C9SCC5"/>
<gene>
    <name evidence="6" type="ORF">VDBG_02849</name>
</gene>
<dbReference type="HOGENOM" id="CLU_033828_0_0_1"/>
<dbReference type="InterPro" id="IPR013719">
    <property type="entry name" value="RTT106/SPT16-like_middle_dom"/>
</dbReference>
<organism evidence="7">
    <name type="scientific">Verticillium alfalfae (strain VaMs.102 / ATCC MYA-4576 / FGSC 10136)</name>
    <name type="common">Verticillium wilt of alfalfa</name>
    <name type="synonym">Verticillium albo-atrum</name>
    <dbReference type="NCBI Taxonomy" id="526221"/>
    <lineage>
        <taxon>Eukaryota</taxon>
        <taxon>Fungi</taxon>
        <taxon>Dikarya</taxon>
        <taxon>Ascomycota</taxon>
        <taxon>Pezizomycotina</taxon>
        <taxon>Sordariomycetes</taxon>
        <taxon>Hypocreomycetidae</taxon>
        <taxon>Glomerellales</taxon>
        <taxon>Plectosphaerellaceae</taxon>
        <taxon>Verticillium</taxon>
    </lineage>
</organism>